<dbReference type="EMBL" id="SIJL01000006">
    <property type="protein sequence ID" value="TBH20669.1"/>
    <property type="molecule type" value="Genomic_DNA"/>
</dbReference>
<dbReference type="PANTHER" id="PTHR47235">
    <property type="entry name" value="BLR6548 PROTEIN"/>
    <property type="match status" value="1"/>
</dbReference>
<protein>
    <submittedName>
        <fullName evidence="4">Branched-chain amino acid ABC transporter substrate-binding protein</fullName>
    </submittedName>
</protein>
<dbReference type="InterPro" id="IPR028082">
    <property type="entry name" value="Peripla_BP_I"/>
</dbReference>
<comment type="caution">
    <text evidence="4">The sequence shown here is derived from an EMBL/GenBank/DDBJ whole genome shotgun (WGS) entry which is preliminary data.</text>
</comment>
<dbReference type="Gene3D" id="3.40.50.2300">
    <property type="match status" value="2"/>
</dbReference>
<accession>A0A4Q9B415</accession>
<dbReference type="PANTHER" id="PTHR47235:SF1">
    <property type="entry name" value="BLR6548 PROTEIN"/>
    <property type="match status" value="1"/>
</dbReference>
<name>A0A4Q9B415_9DEIN</name>
<keyword evidence="5" id="KW-1185">Reference proteome</keyword>
<feature type="domain" description="Leucine-binding protein" evidence="3">
    <location>
        <begin position="35"/>
        <end position="354"/>
    </location>
</feature>
<keyword evidence="2" id="KW-0732">Signal</keyword>
<reference evidence="4 5" key="1">
    <citation type="submission" date="2019-02" db="EMBL/GenBank/DDBJ databases">
        <title>Thermus sp. a novel from hot spring.</title>
        <authorList>
            <person name="Zhao Z."/>
        </authorList>
    </citation>
    <scope>NUCLEOTIDE SEQUENCE [LARGE SCALE GENOMIC DNA]</scope>
    <source>
        <strain evidence="4 5">CFH 72773T</strain>
    </source>
</reference>
<dbReference type="AlphaFoldDB" id="A0A4Q9B415"/>
<organism evidence="4 5">
    <name type="scientific">Thermus thermamylovorans</name>
    <dbReference type="NCBI Taxonomy" id="2509362"/>
    <lineage>
        <taxon>Bacteria</taxon>
        <taxon>Thermotogati</taxon>
        <taxon>Deinococcota</taxon>
        <taxon>Deinococci</taxon>
        <taxon>Thermales</taxon>
        <taxon>Thermaceae</taxon>
        <taxon>Thermus</taxon>
    </lineage>
</organism>
<dbReference type="Proteomes" id="UP000292858">
    <property type="component" value="Unassembled WGS sequence"/>
</dbReference>
<proteinExistence type="inferred from homology"/>
<evidence type="ECO:0000256" key="1">
    <source>
        <dbReference type="ARBA" id="ARBA00010062"/>
    </source>
</evidence>
<gene>
    <name evidence="4" type="ORF">ETP66_06280</name>
</gene>
<evidence type="ECO:0000313" key="4">
    <source>
        <dbReference type="EMBL" id="TBH20669.1"/>
    </source>
</evidence>
<dbReference type="Pfam" id="PF13458">
    <property type="entry name" value="Peripla_BP_6"/>
    <property type="match status" value="1"/>
</dbReference>
<dbReference type="CDD" id="cd06334">
    <property type="entry name" value="PBP1_ABC_ligand_binding-like"/>
    <property type="match status" value="1"/>
</dbReference>
<evidence type="ECO:0000256" key="2">
    <source>
        <dbReference type="ARBA" id="ARBA00022729"/>
    </source>
</evidence>
<dbReference type="OrthoDB" id="24024at2"/>
<sequence>MGLGIGGKTMRKSIVGLLAALGLALGQQQVNLLWSGAITGPTSEAGAPYAAGVEDYCRYANERGLVPGVRLNCVVRDDRYDNATTRRFFEEAVDRLRIPLFLSYATGANELLKPLVQELKIPTIPASMHVGLIRPPNHEYFFIPTSTYSEQVVAILEYIAQQRRGARVALVVHPSPFGRAPVEDARRAAQQLGLQIVDVQEVGAGNLDNTALLRRFEGAGVEFVVHQNVAGPVANILRDTRRLGLHTRMRHLGAHYTGGSDLIALAGEAAEGFLWATSFYMAHEEAAGIRLQRELGARYGRPAAVVENVNYTNGMLATAIAVEAMRRAQQRFRRITNETVYQAIIGMNGPNAFNPGFAVSTKAGIEIDFTRTELTGAEGLRILEARGGRFVPVTEPFTSALFRRLHR</sequence>
<evidence type="ECO:0000313" key="5">
    <source>
        <dbReference type="Proteomes" id="UP000292858"/>
    </source>
</evidence>
<dbReference type="SUPFAM" id="SSF53822">
    <property type="entry name" value="Periplasmic binding protein-like I"/>
    <property type="match status" value="1"/>
</dbReference>
<dbReference type="InterPro" id="IPR028081">
    <property type="entry name" value="Leu-bd"/>
</dbReference>
<comment type="similarity">
    <text evidence="1">Belongs to the leucine-binding protein family.</text>
</comment>
<evidence type="ECO:0000259" key="3">
    <source>
        <dbReference type="Pfam" id="PF13458"/>
    </source>
</evidence>